<accession>A0ABY9RKT5</accession>
<feature type="domain" description="DUF4214" evidence="1">
    <location>
        <begin position="245"/>
        <end position="295"/>
    </location>
</feature>
<dbReference type="Gene3D" id="2.150.10.10">
    <property type="entry name" value="Serralysin-like metalloprotease, C-terminal"/>
    <property type="match status" value="1"/>
</dbReference>
<dbReference type="SUPFAM" id="SSF51120">
    <property type="entry name" value="beta-Roll"/>
    <property type="match status" value="1"/>
</dbReference>
<protein>
    <submittedName>
        <fullName evidence="2">DUF4214 domain-containing protein</fullName>
    </submittedName>
</protein>
<dbReference type="Pfam" id="PF13946">
    <property type="entry name" value="DUF4214"/>
    <property type="match status" value="1"/>
</dbReference>
<name>A0ABY9RKT5_9BURK</name>
<organism evidence="2 3">
    <name type="scientific">Undibacterium cyanobacteriorum</name>
    <dbReference type="NCBI Taxonomy" id="3073561"/>
    <lineage>
        <taxon>Bacteria</taxon>
        <taxon>Pseudomonadati</taxon>
        <taxon>Pseudomonadota</taxon>
        <taxon>Betaproteobacteria</taxon>
        <taxon>Burkholderiales</taxon>
        <taxon>Oxalobacteraceae</taxon>
        <taxon>Undibacterium</taxon>
    </lineage>
</organism>
<evidence type="ECO:0000313" key="2">
    <source>
        <dbReference type="EMBL" id="WMW81812.1"/>
    </source>
</evidence>
<dbReference type="InterPro" id="IPR001343">
    <property type="entry name" value="Hemolysn_Ca-bd"/>
</dbReference>
<dbReference type="Proteomes" id="UP001181355">
    <property type="component" value="Chromosome"/>
</dbReference>
<dbReference type="PROSITE" id="PS00330">
    <property type="entry name" value="HEMOLYSIN_CALCIUM"/>
    <property type="match status" value="1"/>
</dbReference>
<dbReference type="RefSeq" id="WP_309483289.1">
    <property type="nucleotide sequence ID" value="NZ_CP133720.1"/>
</dbReference>
<dbReference type="PRINTS" id="PR00313">
    <property type="entry name" value="CABNDNGRPT"/>
</dbReference>
<dbReference type="InterPro" id="IPR011049">
    <property type="entry name" value="Serralysin-like_metalloprot_C"/>
</dbReference>
<proteinExistence type="predicted"/>
<dbReference type="InterPro" id="IPR018511">
    <property type="entry name" value="Hemolysin-typ_Ca-bd_CS"/>
</dbReference>
<dbReference type="EMBL" id="CP133720">
    <property type="protein sequence ID" value="WMW81812.1"/>
    <property type="molecule type" value="Genomic_DNA"/>
</dbReference>
<evidence type="ECO:0000259" key="1">
    <source>
        <dbReference type="Pfam" id="PF13946"/>
    </source>
</evidence>
<dbReference type="InterPro" id="IPR025282">
    <property type="entry name" value="DUF4214"/>
</dbReference>
<reference evidence="2" key="1">
    <citation type="submission" date="2023-09" db="EMBL/GenBank/DDBJ databases">
        <title>Undibacterium sp. 20NA77.5 isolated from freshwater.</title>
        <authorList>
            <person name="Le V."/>
            <person name="Ko S.-R."/>
            <person name="Ahn C.-Y."/>
            <person name="Oh H.-M."/>
        </authorList>
    </citation>
    <scope>NUCLEOTIDE SEQUENCE</scope>
    <source>
        <strain evidence="2">20NA77.5</strain>
    </source>
</reference>
<dbReference type="Pfam" id="PF00353">
    <property type="entry name" value="HemolysinCabind"/>
    <property type="match status" value="1"/>
</dbReference>
<evidence type="ECO:0000313" key="3">
    <source>
        <dbReference type="Proteomes" id="UP001181355"/>
    </source>
</evidence>
<keyword evidence="3" id="KW-1185">Reference proteome</keyword>
<gene>
    <name evidence="2" type="ORF">RF679_05895</name>
</gene>
<sequence>MPTVNGTANNDTWTVVSGGTYVVNGLAGVDTLNLGTSTRSEYTVMALSDGGIQIDTISGASSSFHATLYNMEKLVFNNNRDTVNLQVGVATADNLIGNTGDDLISGLAGDDSITGNAGADTIDGGAGYDVISYASKLSNYTVKRVGSTTTVKAKTGTDGTDTVTNSESLKFGDMTVNLTVKGIAASAPAASVQNVIELYVAFFKRVPDADGMAYWISEMKAGKTIYNIADSFYYAGLAFPDLTGYTPQLTNADFVNLVYRNVLGRVDGADAEGLAYWTDQLALGKATKSSLVIDILYAAHSFKGHAEFGWVADLLDNKITVAKTFSVDLGLGYISPNDNILHGMEIAAAVTPTNTANAIALIGISAADVVL</sequence>